<evidence type="ECO:0000256" key="6">
    <source>
        <dbReference type="ARBA" id="ARBA00022643"/>
    </source>
</evidence>
<keyword evidence="3 17" id="KW-0813">Transport</keyword>
<keyword evidence="14" id="KW-0511">Multifunctional enzyme</keyword>
<dbReference type="Pfam" id="PF00258">
    <property type="entry name" value="Flavodoxin_1"/>
    <property type="match status" value="1"/>
</dbReference>
<dbReference type="GO" id="GO:0020037">
    <property type="term" value="F:heme binding"/>
    <property type="evidence" value="ECO:0007669"/>
    <property type="project" value="UniProtKB-UniRule"/>
</dbReference>
<feature type="domain" description="FAD-binding FR-type" evidence="20">
    <location>
        <begin position="718"/>
        <end position="945"/>
    </location>
</feature>
<dbReference type="Proteomes" id="UP000039046">
    <property type="component" value="Unassembled WGS sequence"/>
</dbReference>
<feature type="binding site" description="axial binding residue" evidence="18">
    <location>
        <position position="449"/>
    </location>
    <ligand>
        <name>heme</name>
        <dbReference type="ChEBI" id="CHEBI:30413"/>
    </ligand>
    <ligandPart>
        <name>Fe</name>
        <dbReference type="ChEBI" id="CHEBI:18248"/>
    </ligandPart>
</feature>
<evidence type="ECO:0000259" key="20">
    <source>
        <dbReference type="PROSITE" id="PS51384"/>
    </source>
</evidence>
<name>A0A0A1T2K5_9HYPO</name>
<dbReference type="GO" id="GO:0005829">
    <property type="term" value="C:cytosol"/>
    <property type="evidence" value="ECO:0007669"/>
    <property type="project" value="TreeGrafter"/>
</dbReference>
<dbReference type="InterPro" id="IPR001128">
    <property type="entry name" value="Cyt_P450"/>
</dbReference>
<dbReference type="EMBL" id="CDHN01000001">
    <property type="protein sequence ID" value="CEJ80330.1"/>
    <property type="molecule type" value="Genomic_DNA"/>
</dbReference>
<evidence type="ECO:0000256" key="5">
    <source>
        <dbReference type="ARBA" id="ARBA00022630"/>
    </source>
</evidence>
<dbReference type="PROSITE" id="PS51384">
    <property type="entry name" value="FAD_FR"/>
    <property type="match status" value="1"/>
</dbReference>
<keyword evidence="10 17" id="KW-0249">Electron transport</keyword>
<dbReference type="InterPro" id="IPR003097">
    <property type="entry name" value="CysJ-like_FAD-binding"/>
</dbReference>
<comment type="cofactor">
    <cofactor evidence="17">
        <name>FAD</name>
        <dbReference type="ChEBI" id="CHEBI:57692"/>
    </cofactor>
    <cofactor evidence="17">
        <name>FMN</name>
        <dbReference type="ChEBI" id="CHEBI:58210"/>
    </cofactor>
</comment>
<comment type="catalytic activity">
    <reaction evidence="15 17">
        <text>an organic molecule + reduced [NADPH--hemoprotein reductase] + O2 = an alcohol + oxidized [NADPH--hemoprotein reductase] + H2O + H(+)</text>
        <dbReference type="Rhea" id="RHEA:17149"/>
        <dbReference type="Rhea" id="RHEA-COMP:11964"/>
        <dbReference type="Rhea" id="RHEA-COMP:11965"/>
        <dbReference type="ChEBI" id="CHEBI:15377"/>
        <dbReference type="ChEBI" id="CHEBI:15378"/>
        <dbReference type="ChEBI" id="CHEBI:15379"/>
        <dbReference type="ChEBI" id="CHEBI:30879"/>
        <dbReference type="ChEBI" id="CHEBI:57618"/>
        <dbReference type="ChEBI" id="CHEBI:58210"/>
        <dbReference type="ChEBI" id="CHEBI:142491"/>
        <dbReference type="EC" id="1.14.14.1"/>
    </reaction>
</comment>
<dbReference type="InterPro" id="IPR029039">
    <property type="entry name" value="Flavoprotein-like_sf"/>
</dbReference>
<dbReference type="InterPro" id="IPR036396">
    <property type="entry name" value="Cyt_P450_sf"/>
</dbReference>
<dbReference type="FunFam" id="1.10.630.10:FF:000040">
    <property type="entry name" value="Bifunctional cytochrome P450/NADPH--P450 reductase"/>
    <property type="match status" value="1"/>
</dbReference>
<dbReference type="CDD" id="cd06206">
    <property type="entry name" value="bifunctional_CYPOR"/>
    <property type="match status" value="1"/>
</dbReference>
<comment type="cofactor">
    <cofactor evidence="1 17 18">
        <name>heme</name>
        <dbReference type="ChEBI" id="CHEBI:30413"/>
    </cofactor>
</comment>
<protein>
    <recommendedName>
        <fullName evidence="17">Bifunctional cytochrome P450/NADPH--P450 reductase</fullName>
    </recommendedName>
    <domain>
        <recommendedName>
            <fullName evidence="17">Cytochrome P450</fullName>
            <ecNumber evidence="17">1.14.14.1</ecNumber>
        </recommendedName>
    </domain>
    <domain>
        <recommendedName>
            <fullName evidence="17">NADPH--cytochrome P450 reductase</fullName>
            <ecNumber evidence="17">1.6.2.4</ecNumber>
        </recommendedName>
    </domain>
</protein>
<organism evidence="21 22">
    <name type="scientific">[Torrubiella] hemipterigena</name>
    <dbReference type="NCBI Taxonomy" id="1531966"/>
    <lineage>
        <taxon>Eukaryota</taxon>
        <taxon>Fungi</taxon>
        <taxon>Dikarya</taxon>
        <taxon>Ascomycota</taxon>
        <taxon>Pezizomycotina</taxon>
        <taxon>Sordariomycetes</taxon>
        <taxon>Hypocreomycetidae</taxon>
        <taxon>Hypocreales</taxon>
        <taxon>Clavicipitaceae</taxon>
        <taxon>Clavicipitaceae incertae sedis</taxon>
        <taxon>'Torrubiella' clade</taxon>
    </lineage>
</organism>
<dbReference type="SUPFAM" id="SSF63380">
    <property type="entry name" value="Riboflavin synthase domain-like"/>
    <property type="match status" value="1"/>
</dbReference>
<dbReference type="InterPro" id="IPR017927">
    <property type="entry name" value="FAD-bd_FR_type"/>
</dbReference>
<dbReference type="FunFam" id="3.40.50.80:FF:000031">
    <property type="entry name" value="Bifunctional cytochrome P450/NADPH--P450 reductase"/>
    <property type="match status" value="1"/>
</dbReference>
<dbReference type="AlphaFoldDB" id="A0A0A1T2K5"/>
<keyword evidence="11 17" id="KW-0560">Oxidoreductase</keyword>
<evidence type="ECO:0000256" key="14">
    <source>
        <dbReference type="ARBA" id="ARBA00023268"/>
    </source>
</evidence>
<dbReference type="GO" id="GO:0010181">
    <property type="term" value="F:FMN binding"/>
    <property type="evidence" value="ECO:0007669"/>
    <property type="project" value="UniProtKB-UniRule"/>
</dbReference>
<keyword evidence="5 17" id="KW-0285">Flavoprotein</keyword>
<proteinExistence type="inferred from homology"/>
<evidence type="ECO:0000256" key="9">
    <source>
        <dbReference type="ARBA" id="ARBA00022857"/>
    </source>
</evidence>
<dbReference type="SUPFAM" id="SSF52343">
    <property type="entry name" value="Ferredoxin reductase-like, C-terminal NADP-linked domain"/>
    <property type="match status" value="1"/>
</dbReference>
<dbReference type="GO" id="GO:0070330">
    <property type="term" value="F:aromatase activity"/>
    <property type="evidence" value="ECO:0007669"/>
    <property type="project" value="UniProtKB-UniRule"/>
</dbReference>
<evidence type="ECO:0000256" key="16">
    <source>
        <dbReference type="ARBA" id="ARBA00049342"/>
    </source>
</evidence>
<evidence type="ECO:0000256" key="18">
    <source>
        <dbReference type="PIRSR" id="PIRSR000209-1"/>
    </source>
</evidence>
<evidence type="ECO:0000259" key="19">
    <source>
        <dbReference type="PROSITE" id="PS50902"/>
    </source>
</evidence>
<dbReference type="FunFam" id="1.20.990.10:FF:000011">
    <property type="entry name" value="Bifunctional cytochrome P450/NADPH--P450 reductase"/>
    <property type="match status" value="1"/>
</dbReference>
<comment type="similarity">
    <text evidence="2 17">In the N-terminal section; belongs to the cytochrome P450 family.</text>
</comment>
<dbReference type="EC" id="1.14.14.1" evidence="17"/>
<dbReference type="PRINTS" id="PR00385">
    <property type="entry name" value="P450"/>
</dbReference>
<evidence type="ECO:0000256" key="7">
    <source>
        <dbReference type="ARBA" id="ARBA00022723"/>
    </source>
</evidence>
<dbReference type="Gene3D" id="3.40.50.360">
    <property type="match status" value="1"/>
</dbReference>
<dbReference type="FunFam" id="2.40.30.10:FF:000198">
    <property type="entry name" value="Bifunctional cytochrome P450/NADPH--P450 reductase"/>
    <property type="match status" value="1"/>
</dbReference>
<evidence type="ECO:0000256" key="12">
    <source>
        <dbReference type="ARBA" id="ARBA00023004"/>
    </source>
</evidence>
<evidence type="ECO:0000256" key="1">
    <source>
        <dbReference type="ARBA" id="ARBA00001971"/>
    </source>
</evidence>
<reference evidence="21 22" key="1">
    <citation type="journal article" date="2015" name="Genome Announc.">
        <title>Draft Genome Sequence and Gene Annotation of the Entomopathogenic Fungus Verticillium hemipterigenum.</title>
        <authorList>
            <person name="Horn F."/>
            <person name="Habel A."/>
            <person name="Scharf D.H."/>
            <person name="Dworschak J."/>
            <person name="Brakhage A.A."/>
            <person name="Guthke R."/>
            <person name="Hertweck C."/>
            <person name="Linde J."/>
        </authorList>
    </citation>
    <scope>NUCLEOTIDE SEQUENCE [LARGE SCALE GENOMIC DNA]</scope>
</reference>
<comment type="catalytic activity">
    <reaction evidence="16 17">
        <text>2 oxidized [cytochrome P450] + NADPH = 2 reduced [cytochrome P450] + NADP(+) + H(+)</text>
        <dbReference type="Rhea" id="RHEA:24040"/>
        <dbReference type="Rhea" id="RHEA-COMP:14627"/>
        <dbReference type="Rhea" id="RHEA-COMP:14628"/>
        <dbReference type="ChEBI" id="CHEBI:15378"/>
        <dbReference type="ChEBI" id="CHEBI:55376"/>
        <dbReference type="ChEBI" id="CHEBI:57783"/>
        <dbReference type="ChEBI" id="CHEBI:58349"/>
        <dbReference type="ChEBI" id="CHEBI:60344"/>
        <dbReference type="EC" id="1.6.2.4"/>
    </reaction>
</comment>
<dbReference type="Pfam" id="PF00175">
    <property type="entry name" value="NAD_binding_1"/>
    <property type="match status" value="1"/>
</dbReference>
<evidence type="ECO:0000256" key="8">
    <source>
        <dbReference type="ARBA" id="ARBA00022827"/>
    </source>
</evidence>
<evidence type="ECO:0000256" key="15">
    <source>
        <dbReference type="ARBA" id="ARBA00047827"/>
    </source>
</evidence>
<dbReference type="GO" id="GO:0050660">
    <property type="term" value="F:flavin adenine dinucleotide binding"/>
    <property type="evidence" value="ECO:0007669"/>
    <property type="project" value="TreeGrafter"/>
</dbReference>
<dbReference type="EC" id="1.6.2.4" evidence="17"/>
<keyword evidence="12 17" id="KW-0408">Iron</keyword>
<dbReference type="CDD" id="cd11068">
    <property type="entry name" value="CYP120A1"/>
    <property type="match status" value="1"/>
</dbReference>
<evidence type="ECO:0000313" key="22">
    <source>
        <dbReference type="Proteomes" id="UP000039046"/>
    </source>
</evidence>
<dbReference type="InterPro" id="IPR008254">
    <property type="entry name" value="Flavodoxin/NO_synth"/>
</dbReference>
<evidence type="ECO:0000256" key="4">
    <source>
        <dbReference type="ARBA" id="ARBA00022617"/>
    </source>
</evidence>
<dbReference type="InterPro" id="IPR017938">
    <property type="entry name" value="Riboflavin_synthase-like_b-brl"/>
</dbReference>
<dbReference type="SUPFAM" id="SSF52218">
    <property type="entry name" value="Flavoproteins"/>
    <property type="match status" value="1"/>
</dbReference>
<dbReference type="PRINTS" id="PR00463">
    <property type="entry name" value="EP450I"/>
</dbReference>
<evidence type="ECO:0000256" key="13">
    <source>
        <dbReference type="ARBA" id="ARBA00023033"/>
    </source>
</evidence>
<dbReference type="SUPFAM" id="SSF48264">
    <property type="entry name" value="Cytochrome P450"/>
    <property type="match status" value="1"/>
</dbReference>
<keyword evidence="6 17" id="KW-0288">FMN</keyword>
<accession>A0A0A1T2K5</accession>
<keyword evidence="4 17" id="KW-0349">Heme</keyword>
<dbReference type="Gene3D" id="2.40.30.10">
    <property type="entry name" value="Translation factors"/>
    <property type="match status" value="1"/>
</dbReference>
<dbReference type="InterPro" id="IPR001433">
    <property type="entry name" value="OxRdtase_FAD/NAD-bd"/>
</dbReference>
<keyword evidence="7 17" id="KW-0479">Metal-binding</keyword>
<dbReference type="Pfam" id="PF00667">
    <property type="entry name" value="FAD_binding_1"/>
    <property type="match status" value="1"/>
</dbReference>
<evidence type="ECO:0000256" key="10">
    <source>
        <dbReference type="ARBA" id="ARBA00022982"/>
    </source>
</evidence>
<evidence type="ECO:0000256" key="3">
    <source>
        <dbReference type="ARBA" id="ARBA00022448"/>
    </source>
</evidence>
<keyword evidence="22" id="KW-1185">Reference proteome</keyword>
<evidence type="ECO:0000256" key="11">
    <source>
        <dbReference type="ARBA" id="ARBA00023002"/>
    </source>
</evidence>
<keyword evidence="9 17" id="KW-0521">NADP</keyword>
<dbReference type="GO" id="GO:0003958">
    <property type="term" value="F:NADPH-hemoprotein reductase activity"/>
    <property type="evidence" value="ECO:0007669"/>
    <property type="project" value="UniProtKB-UniRule"/>
</dbReference>
<dbReference type="Gene3D" id="1.10.630.10">
    <property type="entry name" value="Cytochrome P450"/>
    <property type="match status" value="1"/>
</dbReference>
<dbReference type="STRING" id="1531966.A0A0A1T2K5"/>
<sequence length="1108" mass="123603">MAWIIFTNIQSFFRALYYYSFPSLLRIITRVLPPYCWVKLHTMAESVPIPEPPGLPFIGNLGEFSSSPLQDLIRLSKTYGEIYRLRFGSRPQTFVSSYELVAECCDEKRFKKTINGTLGQVRNGVHDGLFTADLDEPNWGKAHRILVPAFGPLSIRSMFDEMHDISSQLAMKIARHGPTTPIPASDDFTKLALDTLALCSMDYRFNSFYHEDLHPFVQAMGDFLTECGVRNKRPSFAPSFLYRAADEKYQMDIDTMRDVADTVVKNRKENPSDRKDLLNAMLAGVDPQDGQKLSDANITDQLITFLIAGHETTSGMLSFAFYHLLKNPAAYRKVQQEVDEVIGREKITIEHMTKLPYIAAILRETLRLSSSIAAIGVEPYEDTLVGGKYFVPKGEPIILLLTRSHLDHTVYGEDAEVFNPDRMLDENFARLQKEFPNCWKPFGNGQRACIGRPFAWQEAVLAMAMMIQNFNFTFDDPNYVLKTQETLTVKPKEFNMRATLRHNMTATELEQRLAGKGVNKDETDKAKNAAAAVPAANRKPMAVYYGSNSGTCEALAQRVAADAPQHGFDASILGPLDSANQELPKDRPVVIVTASYEGQAPSNAAHFVDWIESLKGKEMEGVSYSVFGCGHHDWAQTFHRIPKLVDAKLAELGGERLTELATTDAADSDMFGDFETWEDESFWPAVKTKFGGSDDTDAAGAAPFTVEVTTPRQSTLRQDVEEAVVLDTRTLSTSGATKNHIEIQLPTGMTYKAGDYLAVLPFNPKAIVSRVFRRFQLCWDSYIKITADRPTALPTGTAVSANDILTAYVELSQPATRRNIAELISATEDKDTIAALEKLAGDDHQEQVTAKRLSVLDLLERFPTVNLPFGAYLAMLPPMRVRQYSISSSPLADPTKLTLTYSVLNQPALSGQGDHVGVTTNFLSLLHVGDKLHVSVRPSVKFHLPTDAENVPLIGVAAGSGLAPFRGFVQERAAMIAAGRKVAPAILFFGCRSPDADDLYAEEFARWEQLGAVEVRRAYSRDTEKSEGCKYVQDRMYHDREDIYKLWDMGAKIYVCGSRDVGKGIEDACIAMIKESGTKKLAHIVTDEEARAWFEKYRNERYLTDVFD</sequence>
<evidence type="ECO:0000256" key="2">
    <source>
        <dbReference type="ARBA" id="ARBA00010018"/>
    </source>
</evidence>
<dbReference type="FunFam" id="3.40.50.360:FF:000032">
    <property type="entry name" value="Bifunctional cytochrome P450/NADPH--P450 reductase"/>
    <property type="match status" value="1"/>
</dbReference>
<dbReference type="InterPro" id="IPR002401">
    <property type="entry name" value="Cyt_P450_E_grp-I"/>
</dbReference>
<evidence type="ECO:0000256" key="17">
    <source>
        <dbReference type="PIRNR" id="PIRNR000209"/>
    </source>
</evidence>
<evidence type="ECO:0000313" key="21">
    <source>
        <dbReference type="EMBL" id="CEJ80330.1"/>
    </source>
</evidence>
<feature type="domain" description="Flavodoxin-like" evidence="19">
    <location>
        <begin position="541"/>
        <end position="682"/>
    </location>
</feature>
<dbReference type="PANTHER" id="PTHR19384">
    <property type="entry name" value="NITRIC OXIDE SYNTHASE-RELATED"/>
    <property type="match status" value="1"/>
</dbReference>
<dbReference type="PROSITE" id="PS00086">
    <property type="entry name" value="CYTOCHROME_P450"/>
    <property type="match status" value="1"/>
</dbReference>
<dbReference type="PANTHER" id="PTHR19384:SF127">
    <property type="entry name" value="BIFUNCTIONAL CYTOCHROME P450_NADPH--P450 REDUCTASE"/>
    <property type="match status" value="1"/>
</dbReference>
<keyword evidence="8 17" id="KW-0274">FAD</keyword>
<dbReference type="InterPro" id="IPR017972">
    <property type="entry name" value="Cyt_P450_CS"/>
</dbReference>
<dbReference type="GO" id="GO:0005506">
    <property type="term" value="F:iron ion binding"/>
    <property type="evidence" value="ECO:0007669"/>
    <property type="project" value="UniProtKB-UniRule"/>
</dbReference>
<dbReference type="PROSITE" id="PS50902">
    <property type="entry name" value="FLAVODOXIN_LIKE"/>
    <property type="match status" value="1"/>
</dbReference>
<keyword evidence="13 17" id="KW-0503">Monooxygenase</keyword>
<dbReference type="Pfam" id="PF00067">
    <property type="entry name" value="p450"/>
    <property type="match status" value="1"/>
</dbReference>
<dbReference type="Gene3D" id="3.40.50.80">
    <property type="entry name" value="Nucleotide-binding domain of ferredoxin-NADP reductase (FNR) module"/>
    <property type="match status" value="1"/>
</dbReference>
<dbReference type="InterPro" id="IPR023206">
    <property type="entry name" value="Bifunctional_P450_P450_red"/>
</dbReference>
<dbReference type="PIRSF" id="PIRSF000209">
    <property type="entry name" value="Bifunctional_P450_P450R"/>
    <property type="match status" value="1"/>
</dbReference>
<dbReference type="InterPro" id="IPR039261">
    <property type="entry name" value="FNR_nucleotide-bd"/>
</dbReference>
<gene>
    <name evidence="21" type="ORF">VHEMI00520</name>
</gene>
<dbReference type="Gene3D" id="1.20.990.10">
    <property type="entry name" value="NADPH-cytochrome p450 Reductase, Chain A, domain 3"/>
    <property type="match status" value="1"/>
</dbReference>
<dbReference type="OrthoDB" id="1470350at2759"/>
<dbReference type="InterPro" id="IPR023173">
    <property type="entry name" value="NADPH_Cyt_P450_Rdtase_alpha"/>
</dbReference>